<accession>A0AAD8H2U8</accession>
<feature type="repeat" description="WD" evidence="3">
    <location>
        <begin position="2"/>
        <end position="45"/>
    </location>
</feature>
<reference evidence="4" key="1">
    <citation type="submission" date="2023-02" db="EMBL/GenBank/DDBJ databases">
        <title>Genome of toxic invasive species Heracleum sosnowskyi carries increased number of genes despite the absence of recent whole-genome duplications.</title>
        <authorList>
            <person name="Schelkunov M."/>
            <person name="Shtratnikova V."/>
            <person name="Makarenko M."/>
            <person name="Klepikova A."/>
            <person name="Omelchenko D."/>
            <person name="Novikova G."/>
            <person name="Obukhova E."/>
            <person name="Bogdanov V."/>
            <person name="Penin A."/>
            <person name="Logacheva M."/>
        </authorList>
    </citation>
    <scope>NUCLEOTIDE SEQUENCE</scope>
    <source>
        <strain evidence="4">Hsosn_3</strain>
        <tissue evidence="4">Leaf</tissue>
    </source>
</reference>
<sequence length="228" mass="25610">MLSGHKGYVSSCQYVPDEDTHDLITSSGDHTCILWDITTGPRTSVFGGEFQSGHTVDVLSVSINGSNSRMFVSGSCDATARQWDTRIFQMAPDLELVQNMELADYLTLEWVTNSKSRSWYWVWVEKDLKPIVTIPLLLFLDIPRRTGGSITTPTLTKSTQERIYYQSVPESPLDRGVGTPVTVESLESDHEKLSNSQCIVHQVLKILDVEMLLDLFPSLCQQRHEISA</sequence>
<dbReference type="InterPro" id="IPR015943">
    <property type="entry name" value="WD40/YVTN_repeat-like_dom_sf"/>
</dbReference>
<dbReference type="Gene3D" id="2.130.10.10">
    <property type="entry name" value="YVTN repeat-like/Quinoprotein amine dehydrogenase"/>
    <property type="match status" value="1"/>
</dbReference>
<dbReference type="InterPro" id="IPR036322">
    <property type="entry name" value="WD40_repeat_dom_sf"/>
</dbReference>
<feature type="repeat" description="WD" evidence="3">
    <location>
        <begin position="51"/>
        <end position="86"/>
    </location>
</feature>
<dbReference type="PANTHER" id="PTHR19850">
    <property type="entry name" value="GUANINE NUCLEOTIDE-BINDING PROTEIN BETA G PROTEIN BETA"/>
    <property type="match status" value="1"/>
</dbReference>
<protein>
    <submittedName>
        <fullName evidence="4">Uncharacterized protein</fullName>
    </submittedName>
</protein>
<organism evidence="4 5">
    <name type="scientific">Heracleum sosnowskyi</name>
    <dbReference type="NCBI Taxonomy" id="360622"/>
    <lineage>
        <taxon>Eukaryota</taxon>
        <taxon>Viridiplantae</taxon>
        <taxon>Streptophyta</taxon>
        <taxon>Embryophyta</taxon>
        <taxon>Tracheophyta</taxon>
        <taxon>Spermatophyta</taxon>
        <taxon>Magnoliopsida</taxon>
        <taxon>eudicotyledons</taxon>
        <taxon>Gunneridae</taxon>
        <taxon>Pentapetalae</taxon>
        <taxon>asterids</taxon>
        <taxon>campanulids</taxon>
        <taxon>Apiales</taxon>
        <taxon>Apiaceae</taxon>
        <taxon>Apioideae</taxon>
        <taxon>apioid superclade</taxon>
        <taxon>Tordylieae</taxon>
        <taxon>Tordyliinae</taxon>
        <taxon>Heracleum</taxon>
    </lineage>
</organism>
<dbReference type="InterPro" id="IPR016346">
    <property type="entry name" value="G-protein_beta_1-5"/>
</dbReference>
<dbReference type="PROSITE" id="PS00678">
    <property type="entry name" value="WD_REPEATS_1"/>
    <property type="match status" value="1"/>
</dbReference>
<keyword evidence="5" id="KW-1185">Reference proteome</keyword>
<dbReference type="GO" id="GO:0007165">
    <property type="term" value="P:signal transduction"/>
    <property type="evidence" value="ECO:0007669"/>
    <property type="project" value="InterPro"/>
</dbReference>
<dbReference type="AlphaFoldDB" id="A0AAD8H2U8"/>
<dbReference type="SUPFAM" id="SSF50978">
    <property type="entry name" value="WD40 repeat-like"/>
    <property type="match status" value="1"/>
</dbReference>
<dbReference type="SMART" id="SM00320">
    <property type="entry name" value="WD40"/>
    <property type="match status" value="2"/>
</dbReference>
<proteinExistence type="predicted"/>
<name>A0AAD8H2U8_9APIA</name>
<keyword evidence="1 3" id="KW-0853">WD repeat</keyword>
<dbReference type="EMBL" id="JAUIZM010000010">
    <property type="protein sequence ID" value="KAK1358694.1"/>
    <property type="molecule type" value="Genomic_DNA"/>
</dbReference>
<reference evidence="4" key="2">
    <citation type="submission" date="2023-05" db="EMBL/GenBank/DDBJ databases">
        <authorList>
            <person name="Schelkunov M.I."/>
        </authorList>
    </citation>
    <scope>NUCLEOTIDE SEQUENCE</scope>
    <source>
        <strain evidence="4">Hsosn_3</strain>
        <tissue evidence="4">Leaf</tissue>
    </source>
</reference>
<dbReference type="InterPro" id="IPR001680">
    <property type="entry name" value="WD40_rpt"/>
</dbReference>
<evidence type="ECO:0000256" key="2">
    <source>
        <dbReference type="ARBA" id="ARBA00022737"/>
    </source>
</evidence>
<dbReference type="InterPro" id="IPR019775">
    <property type="entry name" value="WD40_repeat_CS"/>
</dbReference>
<evidence type="ECO:0000313" key="5">
    <source>
        <dbReference type="Proteomes" id="UP001237642"/>
    </source>
</evidence>
<comment type="caution">
    <text evidence="4">The sequence shown here is derived from an EMBL/GenBank/DDBJ whole genome shotgun (WGS) entry which is preliminary data.</text>
</comment>
<dbReference type="PROSITE" id="PS50294">
    <property type="entry name" value="WD_REPEATS_REGION"/>
    <property type="match status" value="1"/>
</dbReference>
<keyword evidence="2" id="KW-0677">Repeat</keyword>
<dbReference type="PROSITE" id="PS50082">
    <property type="entry name" value="WD_REPEATS_2"/>
    <property type="match status" value="2"/>
</dbReference>
<evidence type="ECO:0000256" key="1">
    <source>
        <dbReference type="ARBA" id="ARBA00022574"/>
    </source>
</evidence>
<evidence type="ECO:0000313" key="4">
    <source>
        <dbReference type="EMBL" id="KAK1358694.1"/>
    </source>
</evidence>
<evidence type="ECO:0000256" key="3">
    <source>
        <dbReference type="PROSITE-ProRule" id="PRU00221"/>
    </source>
</evidence>
<dbReference type="Proteomes" id="UP001237642">
    <property type="component" value="Unassembled WGS sequence"/>
</dbReference>
<dbReference type="Pfam" id="PF00400">
    <property type="entry name" value="WD40"/>
    <property type="match status" value="2"/>
</dbReference>
<gene>
    <name evidence="4" type="ORF">POM88_043168</name>
</gene>